<keyword evidence="2" id="KW-1185">Reference proteome</keyword>
<proteinExistence type="predicted"/>
<comment type="caution">
    <text evidence="1">The sequence shown here is derived from an EMBL/GenBank/DDBJ whole genome shotgun (WGS) entry which is preliminary data.</text>
</comment>
<name>A0ABQ7FVG3_DUNSA</name>
<evidence type="ECO:0000313" key="2">
    <source>
        <dbReference type="Proteomes" id="UP000815325"/>
    </source>
</evidence>
<protein>
    <submittedName>
        <fullName evidence="1">Uncharacterized protein</fullName>
    </submittedName>
</protein>
<reference evidence="1" key="1">
    <citation type="submission" date="2017-08" db="EMBL/GenBank/DDBJ databases">
        <authorList>
            <person name="Polle J.E."/>
            <person name="Barry K."/>
            <person name="Cushman J."/>
            <person name="Schmutz J."/>
            <person name="Tran D."/>
            <person name="Hathwaick L.T."/>
            <person name="Yim W.C."/>
            <person name="Jenkins J."/>
            <person name="Mckie-Krisberg Z.M."/>
            <person name="Prochnik S."/>
            <person name="Lindquist E."/>
            <person name="Dockter R.B."/>
            <person name="Adam C."/>
            <person name="Molina H."/>
            <person name="Bunkerborg J."/>
            <person name="Jin E."/>
            <person name="Buchheim M."/>
            <person name="Magnuson J."/>
        </authorList>
    </citation>
    <scope>NUCLEOTIDE SEQUENCE</scope>
    <source>
        <strain evidence="1">CCAP 19/18</strain>
    </source>
</reference>
<accession>A0ABQ7FVG3</accession>
<sequence length="92" mass="9973">MHLGYESGLLQVMQPHDCFLCSHSCSHCCPDFLVPVPLTGPSYTHCGCRCSSKVQPPPFSCLCCIHGPSSMYASASHAAQVLHFPLHSTLKL</sequence>
<evidence type="ECO:0000313" key="1">
    <source>
        <dbReference type="EMBL" id="KAF5826328.1"/>
    </source>
</evidence>
<gene>
    <name evidence="1" type="ORF">DUNSADRAFT_3524</name>
</gene>
<dbReference type="EMBL" id="MU071030">
    <property type="protein sequence ID" value="KAF5826328.1"/>
    <property type="molecule type" value="Genomic_DNA"/>
</dbReference>
<organism evidence="1 2">
    <name type="scientific">Dunaliella salina</name>
    <name type="common">Green alga</name>
    <name type="synonym">Protococcus salinus</name>
    <dbReference type="NCBI Taxonomy" id="3046"/>
    <lineage>
        <taxon>Eukaryota</taxon>
        <taxon>Viridiplantae</taxon>
        <taxon>Chlorophyta</taxon>
        <taxon>core chlorophytes</taxon>
        <taxon>Chlorophyceae</taxon>
        <taxon>CS clade</taxon>
        <taxon>Chlamydomonadales</taxon>
        <taxon>Dunaliellaceae</taxon>
        <taxon>Dunaliella</taxon>
    </lineage>
</organism>
<dbReference type="Proteomes" id="UP000815325">
    <property type="component" value="Unassembled WGS sequence"/>
</dbReference>